<keyword evidence="1" id="KW-0812">Transmembrane</keyword>
<accession>A0A922L231</accession>
<evidence type="ECO:0000313" key="2">
    <source>
        <dbReference type="EMBL" id="KAH9512064.1"/>
    </source>
</evidence>
<proteinExistence type="predicted"/>
<keyword evidence="3" id="KW-1185">Reference proteome</keyword>
<protein>
    <submittedName>
        <fullName evidence="2">Uncharacterized protein</fullName>
    </submittedName>
</protein>
<reference evidence="2" key="2">
    <citation type="journal article" date="2022" name="Res Sq">
        <title>Comparative Genomics Reveals Insights into the Divergent Evolution of Astigmatic Mites and Household Pest Adaptations.</title>
        <authorList>
            <person name="Xiong Q."/>
            <person name="Wan A.T.-Y."/>
            <person name="Liu X.-Y."/>
            <person name="Fung C.S.-H."/>
            <person name="Xiao X."/>
            <person name="Malainual N."/>
            <person name="Hou J."/>
            <person name="Wang L."/>
            <person name="Wang M."/>
            <person name="Yang K."/>
            <person name="Cui Y."/>
            <person name="Leung E."/>
            <person name="Nong W."/>
            <person name="Shin S.-K."/>
            <person name="Au S."/>
            <person name="Jeong K.Y."/>
            <person name="Chew F.T."/>
            <person name="Hui J."/>
            <person name="Leung T.F."/>
            <person name="Tungtrongchitr A."/>
            <person name="Zhong N."/>
            <person name="Liu Z."/>
            <person name="Tsui S."/>
        </authorList>
    </citation>
    <scope>NUCLEOTIDE SEQUENCE</scope>
    <source>
        <strain evidence="2">Derf</strain>
        <tissue evidence="2">Whole organism</tissue>
    </source>
</reference>
<keyword evidence="1" id="KW-1133">Transmembrane helix</keyword>
<dbReference type="Proteomes" id="UP000790347">
    <property type="component" value="Unassembled WGS sequence"/>
</dbReference>
<name>A0A922L231_DERFA</name>
<sequence>MVSNDNHNAIDYHINLMINVLIKIVQMIVPMVLLVNGKNERLFILLIRLPDNDNRRNPGHSANDLDGTIVNELFDRSSSIRFDNFIKLSADISTTVMIWILSIDF</sequence>
<evidence type="ECO:0000256" key="1">
    <source>
        <dbReference type="SAM" id="Phobius"/>
    </source>
</evidence>
<gene>
    <name evidence="2" type="ORF">DERF_010473</name>
</gene>
<comment type="caution">
    <text evidence="2">The sequence shown here is derived from an EMBL/GenBank/DDBJ whole genome shotgun (WGS) entry which is preliminary data.</text>
</comment>
<keyword evidence="1" id="KW-0472">Membrane</keyword>
<dbReference type="EMBL" id="ASGP02000004">
    <property type="protein sequence ID" value="KAH9512064.1"/>
    <property type="molecule type" value="Genomic_DNA"/>
</dbReference>
<feature type="transmembrane region" description="Helical" evidence="1">
    <location>
        <begin position="12"/>
        <end position="35"/>
    </location>
</feature>
<evidence type="ECO:0000313" key="3">
    <source>
        <dbReference type="Proteomes" id="UP000790347"/>
    </source>
</evidence>
<dbReference type="AlphaFoldDB" id="A0A922L231"/>
<organism evidence="2 3">
    <name type="scientific">Dermatophagoides farinae</name>
    <name type="common">American house dust mite</name>
    <dbReference type="NCBI Taxonomy" id="6954"/>
    <lineage>
        <taxon>Eukaryota</taxon>
        <taxon>Metazoa</taxon>
        <taxon>Ecdysozoa</taxon>
        <taxon>Arthropoda</taxon>
        <taxon>Chelicerata</taxon>
        <taxon>Arachnida</taxon>
        <taxon>Acari</taxon>
        <taxon>Acariformes</taxon>
        <taxon>Sarcoptiformes</taxon>
        <taxon>Astigmata</taxon>
        <taxon>Psoroptidia</taxon>
        <taxon>Analgoidea</taxon>
        <taxon>Pyroglyphidae</taxon>
        <taxon>Dermatophagoidinae</taxon>
        <taxon>Dermatophagoides</taxon>
    </lineage>
</organism>
<reference evidence="2" key="1">
    <citation type="submission" date="2013-05" db="EMBL/GenBank/DDBJ databases">
        <authorList>
            <person name="Yim A.K.Y."/>
            <person name="Chan T.F."/>
            <person name="Ji K.M."/>
            <person name="Liu X.Y."/>
            <person name="Zhou J.W."/>
            <person name="Li R.Q."/>
            <person name="Yang K.Y."/>
            <person name="Li J."/>
            <person name="Li M."/>
            <person name="Law P.T.W."/>
            <person name="Wu Y.L."/>
            <person name="Cai Z.L."/>
            <person name="Qin H."/>
            <person name="Bao Y."/>
            <person name="Leung R.K.K."/>
            <person name="Ng P.K.S."/>
            <person name="Zou J."/>
            <person name="Zhong X.J."/>
            <person name="Ran P.X."/>
            <person name="Zhong N.S."/>
            <person name="Liu Z.G."/>
            <person name="Tsui S.K.W."/>
        </authorList>
    </citation>
    <scope>NUCLEOTIDE SEQUENCE</scope>
    <source>
        <strain evidence="2">Derf</strain>
        <tissue evidence="2">Whole organism</tissue>
    </source>
</reference>